<dbReference type="Proteomes" id="UP000323824">
    <property type="component" value="Chromosome"/>
</dbReference>
<evidence type="ECO:0000313" key="3">
    <source>
        <dbReference type="Proteomes" id="UP000323824"/>
    </source>
</evidence>
<keyword evidence="1" id="KW-0472">Membrane</keyword>
<feature type="transmembrane region" description="Helical" evidence="1">
    <location>
        <begin position="57"/>
        <end position="78"/>
    </location>
</feature>
<gene>
    <name evidence="2" type="ORF">EW093_04675</name>
</gene>
<feature type="transmembrane region" description="Helical" evidence="1">
    <location>
        <begin position="33"/>
        <end position="51"/>
    </location>
</feature>
<reference evidence="2 3" key="1">
    <citation type="submission" date="2019-02" db="EMBL/GenBank/DDBJ databases">
        <authorList>
            <person name="Fomenkov A."/>
            <person name="Dubinina G."/>
            <person name="Grabovich M."/>
            <person name="Vincze T."/>
            <person name="Roberts R.J."/>
        </authorList>
    </citation>
    <scope>NUCLEOTIDE SEQUENCE [LARGE SCALE GENOMIC DNA]</scope>
    <source>
        <strain evidence="2 3">P</strain>
    </source>
</reference>
<evidence type="ECO:0008006" key="4">
    <source>
        <dbReference type="Google" id="ProtNLM"/>
    </source>
</evidence>
<feature type="transmembrane region" description="Helical" evidence="1">
    <location>
        <begin position="99"/>
        <end position="118"/>
    </location>
</feature>
<dbReference type="RefSeq" id="WP_149567281.1">
    <property type="nucleotide sequence ID" value="NZ_CP035807.1"/>
</dbReference>
<evidence type="ECO:0000256" key="1">
    <source>
        <dbReference type="SAM" id="Phobius"/>
    </source>
</evidence>
<accession>A0A5C1QBI3</accession>
<reference evidence="2 3" key="2">
    <citation type="submission" date="2019-09" db="EMBL/GenBank/DDBJ databases">
        <title>Complete Genome Sequence and Methylome Analysis of free living Spirochaetas.</title>
        <authorList>
            <person name="Leshcheva N."/>
            <person name="Mikheeva N."/>
        </authorList>
    </citation>
    <scope>NUCLEOTIDE SEQUENCE [LARGE SCALE GENOMIC DNA]</scope>
    <source>
        <strain evidence="2 3">P</strain>
    </source>
</reference>
<keyword evidence="3" id="KW-1185">Reference proteome</keyword>
<keyword evidence="1" id="KW-0812">Transmembrane</keyword>
<protein>
    <recommendedName>
        <fullName evidence="4">PrsW family intramembrane metalloprotease</fullName>
    </recommendedName>
</protein>
<dbReference type="KEGG" id="sper:EW093_04675"/>
<name>A0A5C1QBI3_9SPIO</name>
<evidence type="ECO:0000313" key="2">
    <source>
        <dbReference type="EMBL" id="QEN04024.1"/>
    </source>
</evidence>
<feature type="transmembrane region" description="Helical" evidence="1">
    <location>
        <begin position="151"/>
        <end position="170"/>
    </location>
</feature>
<keyword evidence="1" id="KW-1133">Transmembrane helix</keyword>
<feature type="transmembrane region" description="Helical" evidence="1">
    <location>
        <begin position="6"/>
        <end position="26"/>
    </location>
</feature>
<feature type="transmembrane region" description="Helical" evidence="1">
    <location>
        <begin position="124"/>
        <end position="142"/>
    </location>
</feature>
<dbReference type="AlphaFoldDB" id="A0A5C1QBI3"/>
<dbReference type="EMBL" id="CP035807">
    <property type="protein sequence ID" value="QEN04024.1"/>
    <property type="molecule type" value="Genomic_DNA"/>
</dbReference>
<proteinExistence type="predicted"/>
<sequence>MILEIVKTLLPSILVLILLYSVIQITIGVDRVLVYKALILGILAVLPALIFMKILGLIIIITIPINLPFLFFKLLSAINEEGFKYIAIKQFKDIPNRPVISLFVGGGFSLCETLYLTIENYNYSLIRSFTALPLHIITALLLSKSLSRKRYFVLSLFIHLFYNLTLFKIYN</sequence>
<organism evidence="2 3">
    <name type="scientific">Thiospirochaeta perfilievii</name>
    <dbReference type="NCBI Taxonomy" id="252967"/>
    <lineage>
        <taxon>Bacteria</taxon>
        <taxon>Pseudomonadati</taxon>
        <taxon>Spirochaetota</taxon>
        <taxon>Spirochaetia</taxon>
        <taxon>Spirochaetales</taxon>
        <taxon>Spirochaetaceae</taxon>
        <taxon>Thiospirochaeta</taxon>
    </lineage>
</organism>